<reference evidence="1 2" key="1">
    <citation type="submission" date="2015-07" db="EMBL/GenBank/DDBJ databases">
        <title>Comparative genomics of the Sigatoka disease complex on banana suggests a link between parallel evolutionary changes in Pseudocercospora fijiensis and Pseudocercospora eumusae and increased virulence on the banana host.</title>
        <authorList>
            <person name="Chang T.-C."/>
            <person name="Salvucci A."/>
            <person name="Crous P.W."/>
            <person name="Stergiopoulos I."/>
        </authorList>
    </citation>
    <scope>NUCLEOTIDE SEQUENCE [LARGE SCALE GENOMIC DNA]</scope>
    <source>
        <strain evidence="1 2">CBS 116634</strain>
    </source>
</reference>
<name>A0A139IIV1_9PEZI</name>
<gene>
    <name evidence="1" type="ORF">AC579_3718</name>
</gene>
<dbReference type="EMBL" id="LFZO01000078">
    <property type="protein sequence ID" value="KXT14620.1"/>
    <property type="molecule type" value="Genomic_DNA"/>
</dbReference>
<dbReference type="Gene3D" id="3.40.50.150">
    <property type="entry name" value="Vaccinia Virus protein VP39"/>
    <property type="match status" value="1"/>
</dbReference>
<dbReference type="InterPro" id="IPR029063">
    <property type="entry name" value="SAM-dependent_MTases_sf"/>
</dbReference>
<sequence>MLLVKKEEETLVSWAALSAPQKRGSADIGKSWELVEMEADEHDEHDIASLAASSTSLISSARQFQSKHGRRYHGYNAGKHHFPNDEVELNRMDFEHHNQKLQLDGRLHLCPLDDPKDILDLNTGTGIWCIEMADEHPEGEVIATDSR</sequence>
<comment type="caution">
    <text evidence="1">The sequence shown here is derived from an EMBL/GenBank/DDBJ whole genome shotgun (WGS) entry which is preliminary data.</text>
</comment>
<dbReference type="OrthoDB" id="3650556at2759"/>
<protein>
    <recommendedName>
        <fullName evidence="3">Methyltransferase domain-containing protein</fullName>
    </recommendedName>
</protein>
<dbReference type="STRING" id="113226.A0A139IIV1"/>
<proteinExistence type="predicted"/>
<dbReference type="AlphaFoldDB" id="A0A139IIV1"/>
<accession>A0A139IIV1</accession>
<evidence type="ECO:0008006" key="3">
    <source>
        <dbReference type="Google" id="ProtNLM"/>
    </source>
</evidence>
<evidence type="ECO:0000313" key="2">
    <source>
        <dbReference type="Proteomes" id="UP000073492"/>
    </source>
</evidence>
<dbReference type="Proteomes" id="UP000073492">
    <property type="component" value="Unassembled WGS sequence"/>
</dbReference>
<organism evidence="1 2">
    <name type="scientific">Pseudocercospora musae</name>
    <dbReference type="NCBI Taxonomy" id="113226"/>
    <lineage>
        <taxon>Eukaryota</taxon>
        <taxon>Fungi</taxon>
        <taxon>Dikarya</taxon>
        <taxon>Ascomycota</taxon>
        <taxon>Pezizomycotina</taxon>
        <taxon>Dothideomycetes</taxon>
        <taxon>Dothideomycetidae</taxon>
        <taxon>Mycosphaerellales</taxon>
        <taxon>Mycosphaerellaceae</taxon>
        <taxon>Pseudocercospora</taxon>
    </lineage>
</organism>
<dbReference type="SUPFAM" id="SSF53335">
    <property type="entry name" value="S-adenosyl-L-methionine-dependent methyltransferases"/>
    <property type="match status" value="1"/>
</dbReference>
<keyword evidence="2" id="KW-1185">Reference proteome</keyword>
<evidence type="ECO:0000313" key="1">
    <source>
        <dbReference type="EMBL" id="KXT14620.1"/>
    </source>
</evidence>